<evidence type="ECO:0000256" key="1">
    <source>
        <dbReference type="SAM" id="SignalP"/>
    </source>
</evidence>
<dbReference type="VEuPathDB" id="FungiDB:M747DRAFT_299346"/>
<dbReference type="VEuPathDB" id="FungiDB:ASPNIDRAFT2_1145641"/>
<comment type="caution">
    <text evidence="2">The sequence shown here is derived from an EMBL/GenBank/DDBJ whole genome shotgun (WGS) entry which is preliminary data.</text>
</comment>
<dbReference type="OrthoDB" id="5144514at2759"/>
<protein>
    <submittedName>
        <fullName evidence="2">Extracellular thaumatin domain protein</fullName>
    </submittedName>
</protein>
<dbReference type="PaxDb" id="5061-CADANGAP00012564"/>
<feature type="chain" id="PRO_5007147825" evidence="1">
    <location>
        <begin position="18"/>
        <end position="180"/>
    </location>
</feature>
<accession>A0A117E0Y0</accession>
<dbReference type="VEuPathDB" id="FungiDB:An16g03330"/>
<proteinExistence type="predicted"/>
<feature type="signal peptide" evidence="1">
    <location>
        <begin position="1"/>
        <end position="17"/>
    </location>
</feature>
<dbReference type="InterPro" id="IPR006771">
    <property type="entry name" value="CetA-like"/>
</dbReference>
<dbReference type="Pfam" id="PF04681">
    <property type="entry name" value="Bys1"/>
    <property type="match status" value="1"/>
</dbReference>
<sequence>MFFKTILTAALATAATALPHSFSNNMVRRNGTSSGSGGVSISNNMSNTTVYAWSVSDRVSNMHTLSAGGGSYSESWQSNDNGGGISIKLSTTESQSDVLQFEYTQDGDTIYWDMSCINLGSDSAFTKYGFSVTPSEEGDNCPSVNCEAGDTECAEAYNQPDDNEATHGCPIDTQFTLTLG</sequence>
<dbReference type="VEuPathDB" id="FungiDB:ATCC64974_70470"/>
<evidence type="ECO:0000313" key="2">
    <source>
        <dbReference type="EMBL" id="GAQ43175.1"/>
    </source>
</evidence>
<reference evidence="3" key="1">
    <citation type="journal article" date="2016" name="Genome Announc.">
        <title>Draft genome sequence of Aspergillus niger strain An76.</title>
        <authorList>
            <person name="Gong W."/>
            <person name="Cheng Z."/>
            <person name="Zhang H."/>
            <person name="Liu L."/>
            <person name="Gao P."/>
            <person name="Wang L."/>
        </authorList>
    </citation>
    <scope>NUCLEOTIDE SEQUENCE [LARGE SCALE GENOMIC DNA]</scope>
    <source>
        <strain evidence="3">An76</strain>
    </source>
</reference>
<evidence type="ECO:0000313" key="3">
    <source>
        <dbReference type="Proteomes" id="UP000068243"/>
    </source>
</evidence>
<dbReference type="AlphaFoldDB" id="A0A117E0Y0"/>
<gene>
    <name evidence="2" type="ORF">ABL_05836</name>
</gene>
<name>A0A117E0Y0_ASPNG</name>
<dbReference type="OMA" id="MMFTKTL"/>
<dbReference type="EMBL" id="BCMY01000009">
    <property type="protein sequence ID" value="GAQ43175.1"/>
    <property type="molecule type" value="Genomic_DNA"/>
</dbReference>
<organism evidence="2 3">
    <name type="scientific">Aspergillus niger</name>
    <dbReference type="NCBI Taxonomy" id="5061"/>
    <lineage>
        <taxon>Eukaryota</taxon>
        <taxon>Fungi</taxon>
        <taxon>Dikarya</taxon>
        <taxon>Ascomycota</taxon>
        <taxon>Pezizomycotina</taxon>
        <taxon>Eurotiomycetes</taxon>
        <taxon>Eurotiomycetidae</taxon>
        <taxon>Eurotiales</taxon>
        <taxon>Aspergillaceae</taxon>
        <taxon>Aspergillus</taxon>
        <taxon>Aspergillus subgen. Circumdati</taxon>
    </lineage>
</organism>
<keyword evidence="1" id="KW-0732">Signal</keyword>
<dbReference type="Proteomes" id="UP000068243">
    <property type="component" value="Unassembled WGS sequence"/>
</dbReference>
<dbReference type="PANTHER" id="PTHR36195:SF7">
    <property type="entry name" value="SECRETED THAUMATIN-LIKE PROTEIN CETA"/>
    <property type="match status" value="1"/>
</dbReference>
<dbReference type="PANTHER" id="PTHR36195">
    <property type="entry name" value="DOMAIN PROTEIN, PUTATIVE (AFU_ORTHOLOGUE AFUA_5G01990)-RELATED-RELATED"/>
    <property type="match status" value="1"/>
</dbReference>